<evidence type="ECO:0000256" key="2">
    <source>
        <dbReference type="ARBA" id="ARBA00007362"/>
    </source>
</evidence>
<dbReference type="PANTHER" id="PTHR32322:SF2">
    <property type="entry name" value="EAMA DOMAIN-CONTAINING PROTEIN"/>
    <property type="match status" value="1"/>
</dbReference>
<keyword evidence="9" id="KW-1185">Reference proteome</keyword>
<evidence type="ECO:0000256" key="5">
    <source>
        <dbReference type="ARBA" id="ARBA00023136"/>
    </source>
</evidence>
<reference evidence="8" key="1">
    <citation type="journal article" date="2014" name="Int. J. Syst. Evol. Microbiol.">
        <title>Complete genome sequence of Corynebacterium casei LMG S-19264T (=DSM 44701T), isolated from a smear-ripened cheese.</title>
        <authorList>
            <consortium name="US DOE Joint Genome Institute (JGI-PGF)"/>
            <person name="Walter F."/>
            <person name="Albersmeier A."/>
            <person name="Kalinowski J."/>
            <person name="Ruckert C."/>
        </authorList>
    </citation>
    <scope>NUCLEOTIDE SEQUENCE</scope>
    <source>
        <strain evidence="8">KCTC 32296</strain>
    </source>
</reference>
<comment type="subcellular location">
    <subcellularLocation>
        <location evidence="1">Membrane</location>
        <topology evidence="1">Multi-pass membrane protein</topology>
    </subcellularLocation>
</comment>
<feature type="transmembrane region" description="Helical" evidence="6">
    <location>
        <begin position="15"/>
        <end position="37"/>
    </location>
</feature>
<dbReference type="GO" id="GO:0016020">
    <property type="term" value="C:membrane"/>
    <property type="evidence" value="ECO:0007669"/>
    <property type="project" value="UniProtKB-SubCell"/>
</dbReference>
<dbReference type="RefSeq" id="WP_189484436.1">
    <property type="nucleotide sequence ID" value="NZ_BMZB01000001.1"/>
</dbReference>
<feature type="transmembrane region" description="Helical" evidence="6">
    <location>
        <begin position="43"/>
        <end position="64"/>
    </location>
</feature>
<feature type="transmembrane region" description="Helical" evidence="6">
    <location>
        <begin position="272"/>
        <end position="290"/>
    </location>
</feature>
<dbReference type="EMBL" id="BMZB01000001">
    <property type="protein sequence ID" value="GGZ20310.1"/>
    <property type="molecule type" value="Genomic_DNA"/>
</dbReference>
<comment type="similarity">
    <text evidence="2">Belongs to the EamA transporter family.</text>
</comment>
<reference evidence="8" key="2">
    <citation type="submission" date="2020-09" db="EMBL/GenBank/DDBJ databases">
        <authorList>
            <person name="Sun Q."/>
            <person name="Kim S."/>
        </authorList>
    </citation>
    <scope>NUCLEOTIDE SEQUENCE</scope>
    <source>
        <strain evidence="8">KCTC 32296</strain>
    </source>
</reference>
<feature type="transmembrane region" description="Helical" evidence="6">
    <location>
        <begin position="76"/>
        <end position="96"/>
    </location>
</feature>
<evidence type="ECO:0000256" key="6">
    <source>
        <dbReference type="SAM" id="Phobius"/>
    </source>
</evidence>
<feature type="transmembrane region" description="Helical" evidence="6">
    <location>
        <begin position="130"/>
        <end position="153"/>
    </location>
</feature>
<dbReference type="InterPro" id="IPR050638">
    <property type="entry name" value="AA-Vitamin_Transporters"/>
</dbReference>
<gene>
    <name evidence="8" type="ORF">GCM10011273_01110</name>
</gene>
<dbReference type="InterPro" id="IPR000620">
    <property type="entry name" value="EamA_dom"/>
</dbReference>
<evidence type="ECO:0000256" key="4">
    <source>
        <dbReference type="ARBA" id="ARBA00022989"/>
    </source>
</evidence>
<keyword evidence="4 6" id="KW-1133">Transmembrane helix</keyword>
<evidence type="ECO:0000259" key="7">
    <source>
        <dbReference type="Pfam" id="PF00892"/>
    </source>
</evidence>
<dbReference type="Pfam" id="PF00892">
    <property type="entry name" value="EamA"/>
    <property type="match status" value="2"/>
</dbReference>
<accession>A0A918UMB9</accession>
<feature type="transmembrane region" description="Helical" evidence="6">
    <location>
        <begin position="245"/>
        <end position="266"/>
    </location>
</feature>
<evidence type="ECO:0000256" key="3">
    <source>
        <dbReference type="ARBA" id="ARBA00022692"/>
    </source>
</evidence>
<dbReference type="Proteomes" id="UP000662572">
    <property type="component" value="Unassembled WGS sequence"/>
</dbReference>
<feature type="transmembrane region" description="Helical" evidence="6">
    <location>
        <begin position="102"/>
        <end position="123"/>
    </location>
</feature>
<dbReference type="AlphaFoldDB" id="A0A918UMB9"/>
<keyword evidence="5 6" id="KW-0472">Membrane</keyword>
<proteinExistence type="inferred from homology"/>
<feature type="transmembrane region" description="Helical" evidence="6">
    <location>
        <begin position="159"/>
        <end position="175"/>
    </location>
</feature>
<dbReference type="InterPro" id="IPR037185">
    <property type="entry name" value="EmrE-like"/>
</dbReference>
<comment type="caution">
    <text evidence="8">The sequence shown here is derived from an EMBL/GenBank/DDBJ whole genome shotgun (WGS) entry which is preliminary data.</text>
</comment>
<dbReference type="SUPFAM" id="SSF103481">
    <property type="entry name" value="Multidrug resistance efflux transporter EmrE"/>
    <property type="match status" value="2"/>
</dbReference>
<feature type="domain" description="EamA" evidence="7">
    <location>
        <begin position="156"/>
        <end position="288"/>
    </location>
</feature>
<feature type="domain" description="EamA" evidence="7">
    <location>
        <begin position="21"/>
        <end position="143"/>
    </location>
</feature>
<name>A0A918UMB9_9CAUL</name>
<evidence type="ECO:0000313" key="8">
    <source>
        <dbReference type="EMBL" id="GGZ20310.1"/>
    </source>
</evidence>
<evidence type="ECO:0000313" key="9">
    <source>
        <dbReference type="Proteomes" id="UP000662572"/>
    </source>
</evidence>
<keyword evidence="3 6" id="KW-0812">Transmembrane</keyword>
<feature type="transmembrane region" description="Helical" evidence="6">
    <location>
        <begin position="187"/>
        <end position="207"/>
    </location>
</feature>
<evidence type="ECO:0000256" key="1">
    <source>
        <dbReference type="ARBA" id="ARBA00004141"/>
    </source>
</evidence>
<organism evidence="8 9">
    <name type="scientific">Asticcacaulis endophyticus</name>
    <dbReference type="NCBI Taxonomy" id="1395890"/>
    <lineage>
        <taxon>Bacteria</taxon>
        <taxon>Pseudomonadati</taxon>
        <taxon>Pseudomonadota</taxon>
        <taxon>Alphaproteobacteria</taxon>
        <taxon>Caulobacterales</taxon>
        <taxon>Caulobacteraceae</taxon>
        <taxon>Asticcacaulis</taxon>
    </lineage>
</organism>
<sequence>MTTTTLTQTSVRNDAWISGGLAVVAFSGSLPATRIAVLDMSPWFLTGARATIAAVLGVLCLWAFRAPWPKKSEIGSLLIVAGGTVIGFPLLTAIALQTVSSVHSIVFTGLLPLSTALFATLLGEKRPTKMFWLFSGLGAACILAFAAVQGFAVSPMGDLLMLAAIIVCGLGYAEGGRLGRRLGGWQVICWALLIALPVMGPVMMLTLPADMAAISWPAWLGLGYVSIFSMLIGFFFWYRGLSLGGIAAIGQLQLIQPFLALILAALLLKEPVGLSVLAVMLAIVACVFGARKFSG</sequence>
<feature type="transmembrane region" description="Helical" evidence="6">
    <location>
        <begin position="219"/>
        <end position="238"/>
    </location>
</feature>
<dbReference type="PANTHER" id="PTHR32322">
    <property type="entry name" value="INNER MEMBRANE TRANSPORTER"/>
    <property type="match status" value="1"/>
</dbReference>
<protein>
    <submittedName>
        <fullName evidence="8">Transporter</fullName>
    </submittedName>
</protein>